<name>A0ABW8YPR9_9SPHN</name>
<comment type="caution">
    <text evidence="6">The sequence shown here is derived from an EMBL/GenBank/DDBJ whole genome shotgun (WGS) entry which is preliminary data.</text>
</comment>
<dbReference type="Pfam" id="PF00270">
    <property type="entry name" value="DEAD"/>
    <property type="match status" value="1"/>
</dbReference>
<dbReference type="RefSeq" id="WP_408078086.1">
    <property type="nucleotide sequence ID" value="NZ_JBELQC010000001.1"/>
</dbReference>
<keyword evidence="2" id="KW-0378">Hydrolase</keyword>
<dbReference type="InterPro" id="IPR050699">
    <property type="entry name" value="RNA-DNA_Helicase"/>
</dbReference>
<dbReference type="EMBL" id="JBELQC010000001">
    <property type="protein sequence ID" value="MFL9841171.1"/>
    <property type="molecule type" value="Genomic_DNA"/>
</dbReference>
<dbReference type="PANTHER" id="PTHR12131">
    <property type="entry name" value="ATP-DEPENDENT RNA AND DNA HELICASE"/>
    <property type="match status" value="1"/>
</dbReference>
<dbReference type="InterPro" id="IPR027417">
    <property type="entry name" value="P-loop_NTPase"/>
</dbReference>
<keyword evidence="7" id="KW-1185">Reference proteome</keyword>
<dbReference type="GO" id="GO:0004386">
    <property type="term" value="F:helicase activity"/>
    <property type="evidence" value="ECO:0007669"/>
    <property type="project" value="UniProtKB-KW"/>
</dbReference>
<dbReference type="SMART" id="SM00487">
    <property type="entry name" value="DEXDc"/>
    <property type="match status" value="1"/>
</dbReference>
<reference evidence="6 7" key="1">
    <citation type="submission" date="2024-06" db="EMBL/GenBank/DDBJ databases">
        <authorList>
            <person name="Kaempfer P."/>
            <person name="Viver T."/>
        </authorList>
    </citation>
    <scope>NUCLEOTIDE SEQUENCE [LARGE SCALE GENOMIC DNA]</scope>
    <source>
        <strain evidence="6 7">ST-64</strain>
    </source>
</reference>
<dbReference type="SUPFAM" id="SSF52540">
    <property type="entry name" value="P-loop containing nucleoside triphosphate hydrolases"/>
    <property type="match status" value="1"/>
</dbReference>
<evidence type="ECO:0000313" key="7">
    <source>
        <dbReference type="Proteomes" id="UP001629244"/>
    </source>
</evidence>
<accession>A0ABW8YPR9</accession>
<evidence type="ECO:0000256" key="3">
    <source>
        <dbReference type="ARBA" id="ARBA00022806"/>
    </source>
</evidence>
<dbReference type="InterPro" id="IPR014001">
    <property type="entry name" value="Helicase_ATP-bd"/>
</dbReference>
<organism evidence="6 7">
    <name type="scientific">Sphingomonas plantiphila</name>
    <dbReference type="NCBI Taxonomy" id="3163295"/>
    <lineage>
        <taxon>Bacteria</taxon>
        <taxon>Pseudomonadati</taxon>
        <taxon>Pseudomonadota</taxon>
        <taxon>Alphaproteobacteria</taxon>
        <taxon>Sphingomonadales</taxon>
        <taxon>Sphingomonadaceae</taxon>
        <taxon>Sphingomonas</taxon>
    </lineage>
</organism>
<evidence type="ECO:0000313" key="6">
    <source>
        <dbReference type="EMBL" id="MFL9841171.1"/>
    </source>
</evidence>
<sequence length="702" mass="79728">MEVFAACSEVNDLIEGGNDLAARNMLIRLLGDLDRSSTPYPQVLNQLIRTAGLFPYLQLETASWDQKFVHEAFAVDVGNRTATLHREQSTVLSKLLDGRSIAVSAPTSFGKSFIIDAFIAAKRPDTVVIIVPTIALMDETRRRLYKKFSRHYGIITAPDTPLEARNILIFPQERAFGYIQKLKKIDLLVIDEFYKASIVHDKERAPSLIKAIVQLSRRAEQRYYLAPNIKKLQDNVFTRDMEFLELLDFNTVFLEKHEIYKEIGGDAQRKSEALLSIISPRKEKSLIYAGTYTEIRKVAELVVARLDKIDRPHTSHFARWLRENYQQDWVLADLVERGVGVHNGRMHRCLSQLQVLLFEHEKGFDSIISTSSIIEGVNTSAQNVVIWKSKLGQTNLKDFTYKNIIGRGGRMFKHFVGHIYLLDSPPKEEDTQLQIDFPESLLGSLDETQDRESLTERQIERIIEYKRQLSDIVGADNLARIKRDNLLQDSDADFLLKTASDMKDHPEDWNGFGYLNSNNPPDWERMLYKVIALKPSGWDAPHGRVVAVVKALAANWTTDMPTMLGQLSGVGIDIEAFFQLERTVTFKLSALLSDINELHKMIVNPAVDIGGFLGKVSHAFLPPAVHNLEEYGLPRMISRKLHKARYIDFSQPDLDLRSALDLFRSKGLDAALEVQGLTAFDRYILKFFFNGITPDDTSSTTA</sequence>
<dbReference type="Gene3D" id="3.40.50.300">
    <property type="entry name" value="P-loop containing nucleotide triphosphate hydrolases"/>
    <property type="match status" value="2"/>
</dbReference>
<proteinExistence type="predicted"/>
<dbReference type="PROSITE" id="PS51192">
    <property type="entry name" value="HELICASE_ATP_BIND_1"/>
    <property type="match status" value="1"/>
</dbReference>
<evidence type="ECO:0000259" key="5">
    <source>
        <dbReference type="PROSITE" id="PS51192"/>
    </source>
</evidence>
<evidence type="ECO:0000256" key="1">
    <source>
        <dbReference type="ARBA" id="ARBA00022741"/>
    </source>
</evidence>
<dbReference type="InterPro" id="IPR011545">
    <property type="entry name" value="DEAD/DEAH_box_helicase_dom"/>
</dbReference>
<keyword evidence="1" id="KW-0547">Nucleotide-binding</keyword>
<evidence type="ECO:0000256" key="4">
    <source>
        <dbReference type="ARBA" id="ARBA00022840"/>
    </source>
</evidence>
<gene>
    <name evidence="6" type="ORF">ABS767_09370</name>
</gene>
<keyword evidence="4" id="KW-0067">ATP-binding</keyword>
<protein>
    <submittedName>
        <fullName evidence="6">DEAD/DEAH box helicase</fullName>
    </submittedName>
</protein>
<feature type="domain" description="Helicase ATP-binding" evidence="5">
    <location>
        <begin position="92"/>
        <end position="192"/>
    </location>
</feature>
<dbReference type="PANTHER" id="PTHR12131:SF1">
    <property type="entry name" value="ATP-DEPENDENT RNA HELICASE SUPV3L1, MITOCHONDRIAL-RELATED"/>
    <property type="match status" value="1"/>
</dbReference>
<dbReference type="Proteomes" id="UP001629244">
    <property type="component" value="Unassembled WGS sequence"/>
</dbReference>
<evidence type="ECO:0000256" key="2">
    <source>
        <dbReference type="ARBA" id="ARBA00022801"/>
    </source>
</evidence>
<keyword evidence="3 6" id="KW-0347">Helicase</keyword>